<feature type="compositionally biased region" description="Basic and acidic residues" evidence="2">
    <location>
        <begin position="29"/>
        <end position="38"/>
    </location>
</feature>
<reference evidence="4" key="1">
    <citation type="submission" date="2020-10" db="EMBL/GenBank/DDBJ databases">
        <authorList>
            <person name="Han B."/>
            <person name="Lu T."/>
            <person name="Zhao Q."/>
            <person name="Huang X."/>
            <person name="Zhao Y."/>
        </authorList>
    </citation>
    <scope>NUCLEOTIDE SEQUENCE</scope>
</reference>
<keyword evidence="1" id="KW-0378">Hydrolase</keyword>
<dbReference type="AlphaFoldDB" id="A0A811PN14"/>
<dbReference type="Proteomes" id="UP000604825">
    <property type="component" value="Unassembled WGS sequence"/>
</dbReference>
<dbReference type="InterPro" id="IPR010043">
    <property type="entry name" value="UTase/UR"/>
</dbReference>
<dbReference type="PANTHER" id="PTHR47320">
    <property type="entry name" value="BIFUNCTIONAL URIDYLYLTRANSFERASE/URIDYLYL-REMOVING ENZYME"/>
    <property type="match status" value="1"/>
</dbReference>
<evidence type="ECO:0000256" key="2">
    <source>
        <dbReference type="SAM" id="MobiDB-lite"/>
    </source>
</evidence>
<feature type="domain" description="ACT" evidence="3">
    <location>
        <begin position="165"/>
        <end position="244"/>
    </location>
</feature>
<dbReference type="GO" id="GO:0008773">
    <property type="term" value="F:[protein-PII] uridylyltransferase activity"/>
    <property type="evidence" value="ECO:0007669"/>
    <property type="project" value="InterPro"/>
</dbReference>
<sequence length="249" mass="28705">MAPPARPPRVGEDWEEGTGESSPPPRSPRASDPDRHEVQRKICGRLRQTGRNDRTLADPTFNARFARHLERLPRRYLLDLDIDGKVEDVLLHWRILDECADPNKRPVFRARFLKYKTVPTEDDGIGHNQDHEELCRKLLEDLSLERRKTVDRNDSMGDLKIVLHEIIFSSIDKPKLLSRLTALLSEVGLNIQEAHVYSTKDGFCLDVFAVDGWKTEETDELIAAIKETLTHKKMYDTLLFLTYFTNSSL</sequence>
<accession>A0A811PN14</accession>
<evidence type="ECO:0000313" key="4">
    <source>
        <dbReference type="EMBL" id="CAD6247169.1"/>
    </source>
</evidence>
<gene>
    <name evidence="4" type="ORF">NCGR_LOCUS31389</name>
</gene>
<dbReference type="PROSITE" id="PS51671">
    <property type="entry name" value="ACT"/>
    <property type="match status" value="1"/>
</dbReference>
<organism evidence="4 5">
    <name type="scientific">Miscanthus lutarioriparius</name>
    <dbReference type="NCBI Taxonomy" id="422564"/>
    <lineage>
        <taxon>Eukaryota</taxon>
        <taxon>Viridiplantae</taxon>
        <taxon>Streptophyta</taxon>
        <taxon>Embryophyta</taxon>
        <taxon>Tracheophyta</taxon>
        <taxon>Spermatophyta</taxon>
        <taxon>Magnoliopsida</taxon>
        <taxon>Liliopsida</taxon>
        <taxon>Poales</taxon>
        <taxon>Poaceae</taxon>
        <taxon>PACMAD clade</taxon>
        <taxon>Panicoideae</taxon>
        <taxon>Andropogonodae</taxon>
        <taxon>Andropogoneae</taxon>
        <taxon>Saccharinae</taxon>
        <taxon>Miscanthus</taxon>
    </lineage>
</organism>
<comment type="caution">
    <text evidence="4">The sequence shown here is derived from an EMBL/GenBank/DDBJ whole genome shotgun (WGS) entry which is preliminary data.</text>
</comment>
<evidence type="ECO:0000313" key="5">
    <source>
        <dbReference type="Proteomes" id="UP000604825"/>
    </source>
</evidence>
<dbReference type="InterPro" id="IPR045865">
    <property type="entry name" value="ACT-like_dom_sf"/>
</dbReference>
<dbReference type="EMBL" id="CAJGYO010000007">
    <property type="protein sequence ID" value="CAD6247169.1"/>
    <property type="molecule type" value="Genomic_DNA"/>
</dbReference>
<feature type="region of interest" description="Disordered" evidence="2">
    <location>
        <begin position="1"/>
        <end position="38"/>
    </location>
</feature>
<dbReference type="InterPro" id="IPR002912">
    <property type="entry name" value="ACT_dom"/>
</dbReference>
<evidence type="ECO:0000256" key="1">
    <source>
        <dbReference type="ARBA" id="ARBA00022801"/>
    </source>
</evidence>
<keyword evidence="5" id="KW-1185">Reference proteome</keyword>
<dbReference type="OrthoDB" id="691035at2759"/>
<dbReference type="SUPFAM" id="SSF55021">
    <property type="entry name" value="ACT-like"/>
    <property type="match status" value="1"/>
</dbReference>
<dbReference type="Pfam" id="PF01842">
    <property type="entry name" value="ACT"/>
    <property type="match status" value="1"/>
</dbReference>
<protein>
    <recommendedName>
        <fullName evidence="3">ACT domain-containing protein</fullName>
    </recommendedName>
</protein>
<name>A0A811PN14_9POAL</name>
<dbReference type="PANTHER" id="PTHR47320:SF1">
    <property type="entry name" value="BIFUNCTIONAL URIDYLYLTRANSFERASE_URIDYLYL-REMOVING ENZYME"/>
    <property type="match status" value="1"/>
</dbReference>
<evidence type="ECO:0000259" key="3">
    <source>
        <dbReference type="PROSITE" id="PS51671"/>
    </source>
</evidence>
<proteinExistence type="predicted"/>
<dbReference type="GO" id="GO:0016787">
    <property type="term" value="F:hydrolase activity"/>
    <property type="evidence" value="ECO:0007669"/>
    <property type="project" value="UniProtKB-KW"/>
</dbReference>